<dbReference type="InterPro" id="IPR015943">
    <property type="entry name" value="WD40/YVTN_repeat-like_dom_sf"/>
</dbReference>
<sequence>MLVPIENPPTNVISRVVFGRSRDLLAASSWDKTIRIYDVDESNNGRSKVTFSWSSPVLDCGFMEGDGKIVFGDLDKNVNILDVETNTAVTAGQHNAPVRCVQYHHQLNVVISGGWDKKIRAFDPRTPHMKPIADVDLYGKVHCMDLVNNTLVVGDSMKRVYIYDLARGFSGFATPETKDGVLKYQYRSLKCFPDNRGFAIGSIEGRVAWEYFSKSQDSISNQYAFKCHRLKTTPDSDLAYAVNAIDFHPKFGTFVTGGADGLVCAWDGVSRKRLWRTTNLPTSVASVSFNSTGGKLAIAISDVFKLEGEPAAPPGILVRGINDEECKARIVNK</sequence>
<comment type="caution">
    <text evidence="4">The sequence shown here is derived from an EMBL/GenBank/DDBJ whole genome shotgun (WGS) entry which is preliminary data.</text>
</comment>
<keyword evidence="2" id="KW-0677">Repeat</keyword>
<evidence type="ECO:0000256" key="3">
    <source>
        <dbReference type="PROSITE-ProRule" id="PRU00221"/>
    </source>
</evidence>
<reference evidence="4" key="1">
    <citation type="submission" date="2023-08" db="EMBL/GenBank/DDBJ databases">
        <title>Draft sequence of the Babesia gibsoni genome.</title>
        <authorList>
            <person name="Yamagishi J.Y."/>
            <person name="Xuan X.X."/>
        </authorList>
    </citation>
    <scope>NUCLEOTIDE SEQUENCE</scope>
    <source>
        <strain evidence="4">Azabu</strain>
    </source>
</reference>
<dbReference type="SMART" id="SM00320">
    <property type="entry name" value="WD40"/>
    <property type="match status" value="5"/>
</dbReference>
<accession>A0AAD8PED3</accession>
<organism evidence="4 5">
    <name type="scientific">Babesia gibsoni</name>
    <dbReference type="NCBI Taxonomy" id="33632"/>
    <lineage>
        <taxon>Eukaryota</taxon>
        <taxon>Sar</taxon>
        <taxon>Alveolata</taxon>
        <taxon>Apicomplexa</taxon>
        <taxon>Aconoidasida</taxon>
        <taxon>Piroplasmida</taxon>
        <taxon>Babesiidae</taxon>
        <taxon>Babesia</taxon>
    </lineage>
</organism>
<keyword evidence="1 3" id="KW-0853">WD repeat</keyword>
<evidence type="ECO:0000256" key="1">
    <source>
        <dbReference type="ARBA" id="ARBA00022574"/>
    </source>
</evidence>
<evidence type="ECO:0000256" key="2">
    <source>
        <dbReference type="ARBA" id="ARBA00022737"/>
    </source>
</evidence>
<dbReference type="Pfam" id="PF00400">
    <property type="entry name" value="WD40"/>
    <property type="match status" value="3"/>
</dbReference>
<feature type="repeat" description="WD" evidence="3">
    <location>
        <begin position="242"/>
        <end position="267"/>
    </location>
</feature>
<dbReference type="Proteomes" id="UP001230268">
    <property type="component" value="Unassembled WGS sequence"/>
</dbReference>
<dbReference type="PROSITE" id="PS50082">
    <property type="entry name" value="WD_REPEATS_2"/>
    <property type="match status" value="1"/>
</dbReference>
<dbReference type="SUPFAM" id="SSF50978">
    <property type="entry name" value="WD40 repeat-like"/>
    <property type="match status" value="1"/>
</dbReference>
<dbReference type="EMBL" id="JAVEPI010000002">
    <property type="protein sequence ID" value="KAK1443793.1"/>
    <property type="molecule type" value="Genomic_DNA"/>
</dbReference>
<keyword evidence="5" id="KW-1185">Reference proteome</keyword>
<name>A0AAD8PED3_BABGI</name>
<evidence type="ECO:0000313" key="4">
    <source>
        <dbReference type="EMBL" id="KAK1443793.1"/>
    </source>
</evidence>
<evidence type="ECO:0000313" key="5">
    <source>
        <dbReference type="Proteomes" id="UP001230268"/>
    </source>
</evidence>
<protein>
    <submittedName>
        <fullName evidence="4">WD40/YVTN repeat domain containing superfamily protein</fullName>
    </submittedName>
</protein>
<proteinExistence type="predicted"/>
<dbReference type="Gene3D" id="2.130.10.10">
    <property type="entry name" value="YVTN repeat-like/Quinoprotein amine dehydrogenase"/>
    <property type="match status" value="1"/>
</dbReference>
<dbReference type="AlphaFoldDB" id="A0AAD8PED3"/>
<dbReference type="PANTHER" id="PTHR10971">
    <property type="entry name" value="MRNA EXPORT FACTOR AND BUB3"/>
    <property type="match status" value="1"/>
</dbReference>
<gene>
    <name evidence="4" type="ORF">BgAZ_206690</name>
</gene>
<dbReference type="InterPro" id="IPR036322">
    <property type="entry name" value="WD40_repeat_dom_sf"/>
</dbReference>
<dbReference type="InterPro" id="IPR001680">
    <property type="entry name" value="WD40_rpt"/>
</dbReference>